<comment type="caution">
    <text evidence="1">The sequence shown here is derived from an EMBL/GenBank/DDBJ whole genome shotgun (WGS) entry which is preliminary data.</text>
</comment>
<dbReference type="AlphaFoldDB" id="A0A3M5IMQ1"/>
<proteinExistence type="predicted"/>
<dbReference type="Proteomes" id="UP000276194">
    <property type="component" value="Unassembled WGS sequence"/>
</dbReference>
<name>A0A3M5IMQ1_PSEA0</name>
<reference evidence="1 2" key="1">
    <citation type="submission" date="2018-08" db="EMBL/GenBank/DDBJ databases">
        <title>Recombination of ecologically and evolutionarily significant loci maintains genetic cohesion in the Pseudomonas syringae species complex.</title>
        <authorList>
            <person name="Dillon M."/>
            <person name="Thakur S."/>
            <person name="Almeida R.N.D."/>
            <person name="Weir B.S."/>
            <person name="Guttman D.S."/>
        </authorList>
    </citation>
    <scope>NUCLEOTIDE SEQUENCE [LARGE SCALE GENOMIC DNA]</scope>
    <source>
        <strain evidence="1 2">ICMP 6941</strain>
    </source>
</reference>
<gene>
    <name evidence="1" type="ORF">ALP52_00812</name>
</gene>
<evidence type="ECO:0000313" key="1">
    <source>
        <dbReference type="EMBL" id="RMT12375.1"/>
    </source>
</evidence>
<organism evidence="1 2">
    <name type="scientific">Pseudomonas amygdali pv. mori</name>
    <dbReference type="NCBI Taxonomy" id="34065"/>
    <lineage>
        <taxon>Bacteria</taxon>
        <taxon>Pseudomonadati</taxon>
        <taxon>Pseudomonadota</taxon>
        <taxon>Gammaproteobacteria</taxon>
        <taxon>Pseudomonadales</taxon>
        <taxon>Pseudomonadaceae</taxon>
        <taxon>Pseudomonas</taxon>
        <taxon>Pseudomonas amygdali</taxon>
    </lineage>
</organism>
<evidence type="ECO:0000313" key="2">
    <source>
        <dbReference type="Proteomes" id="UP000276194"/>
    </source>
</evidence>
<protein>
    <recommendedName>
        <fullName evidence="3">Plasmid replication protein RepL domain-containing protein</fullName>
    </recommendedName>
</protein>
<dbReference type="EMBL" id="RBTD01000455">
    <property type="protein sequence ID" value="RMT12375.1"/>
    <property type="molecule type" value="Genomic_DNA"/>
</dbReference>
<evidence type="ECO:0008006" key="3">
    <source>
        <dbReference type="Google" id="ProtNLM"/>
    </source>
</evidence>
<accession>A0A3M5IMQ1</accession>
<sequence length="154" mass="17349">MRIVFNEYFLLSVDLSVSNVTIFEININLTMNTKADTLFHLIAAHNGFSPSTEKVFKELMKFLDSDGMININFYHKKHISSEAGVATHTVNNVILKLKKAGFLKSIDTGCFKPSKSLFVNDYFDGLYARTGWKNLNYEIKINSNTGLMQVIGAV</sequence>